<dbReference type="KEGG" id="sphu:SPPYR_3273"/>
<dbReference type="InterPro" id="IPR038573">
    <property type="entry name" value="BrnT_sf"/>
</dbReference>
<proteinExistence type="predicted"/>
<dbReference type="AlphaFoldDB" id="A0A1Y5PWK9"/>
<organism evidence="1">
    <name type="scientific">uncultured Sphingopyxis sp</name>
    <dbReference type="NCBI Taxonomy" id="310581"/>
    <lineage>
        <taxon>Bacteria</taxon>
        <taxon>Pseudomonadati</taxon>
        <taxon>Pseudomonadota</taxon>
        <taxon>Alphaproteobacteria</taxon>
        <taxon>Sphingomonadales</taxon>
        <taxon>Sphingomonadaceae</taxon>
        <taxon>Sphingopyxis</taxon>
        <taxon>environmental samples</taxon>
    </lineage>
</organism>
<accession>A0A1Y5PWK9</accession>
<protein>
    <recommendedName>
        <fullName evidence="2">BrnT family toxin</fullName>
    </recommendedName>
</protein>
<dbReference type="RefSeq" id="WP_295321294.1">
    <property type="nucleotide sequence ID" value="NZ_LT598653.1"/>
</dbReference>
<evidence type="ECO:0008006" key="2">
    <source>
        <dbReference type="Google" id="ProtNLM"/>
    </source>
</evidence>
<dbReference type="InterPro" id="IPR007460">
    <property type="entry name" value="BrnT_toxin"/>
</dbReference>
<evidence type="ECO:0000313" key="1">
    <source>
        <dbReference type="EMBL" id="SBV34388.1"/>
    </source>
</evidence>
<gene>
    <name evidence="1" type="ORF">SPPYR_3273</name>
</gene>
<sequence length="91" mass="10969">MQISYDESKRQWTLENRGLDFADAVQVFEDVHVVQEDDRRPYPEPRLLTYGFLKGRLVMFAFTPTEEGIRVFSMRKCNVREQRKFDHWVGR</sequence>
<name>A0A1Y5PWK9_9SPHN</name>
<reference evidence="1" key="1">
    <citation type="submission" date="2016-03" db="EMBL/GenBank/DDBJ databases">
        <authorList>
            <person name="Ploux O."/>
        </authorList>
    </citation>
    <scope>NUCLEOTIDE SEQUENCE</scope>
    <source>
        <strain evidence="1">UC10</strain>
    </source>
</reference>
<dbReference type="Pfam" id="PF04365">
    <property type="entry name" value="BrnT_toxin"/>
    <property type="match status" value="1"/>
</dbReference>
<dbReference type="Gene3D" id="3.10.450.530">
    <property type="entry name" value="Ribonuclease toxin, BrnT, of type II toxin-antitoxin system"/>
    <property type="match status" value="1"/>
</dbReference>
<dbReference type="EMBL" id="LT598653">
    <property type="protein sequence ID" value="SBV34388.1"/>
    <property type="molecule type" value="Genomic_DNA"/>
</dbReference>